<reference evidence="1" key="1">
    <citation type="submission" date="2021-01" db="EMBL/GenBank/DDBJ databases">
        <title>Whole genome shotgun sequence of Virgisporangium aliadipatigenens NBRC 105644.</title>
        <authorList>
            <person name="Komaki H."/>
            <person name="Tamura T."/>
        </authorList>
    </citation>
    <scope>NUCLEOTIDE SEQUENCE</scope>
    <source>
        <strain evidence="1">NBRC 105644</strain>
    </source>
</reference>
<dbReference type="Proteomes" id="UP000619260">
    <property type="component" value="Unassembled WGS sequence"/>
</dbReference>
<gene>
    <name evidence="1" type="ORF">Val02_73330</name>
</gene>
<protein>
    <submittedName>
        <fullName evidence="1">Uncharacterized protein</fullName>
    </submittedName>
</protein>
<proteinExistence type="predicted"/>
<dbReference type="AlphaFoldDB" id="A0A8J3YTP4"/>
<organism evidence="1 2">
    <name type="scientific">Virgisporangium aliadipatigenens</name>
    <dbReference type="NCBI Taxonomy" id="741659"/>
    <lineage>
        <taxon>Bacteria</taxon>
        <taxon>Bacillati</taxon>
        <taxon>Actinomycetota</taxon>
        <taxon>Actinomycetes</taxon>
        <taxon>Micromonosporales</taxon>
        <taxon>Micromonosporaceae</taxon>
        <taxon>Virgisporangium</taxon>
    </lineage>
</organism>
<dbReference type="EMBL" id="BOPF01000036">
    <property type="protein sequence ID" value="GIJ50447.1"/>
    <property type="molecule type" value="Genomic_DNA"/>
</dbReference>
<evidence type="ECO:0000313" key="1">
    <source>
        <dbReference type="EMBL" id="GIJ50447.1"/>
    </source>
</evidence>
<accession>A0A8J3YTP4</accession>
<sequence>MRHLTRAFAVGALRRGKAVEQFLGETTVQGVRGVRWVAVEPWSGGYRVSLHTVADPDDEHALDLANLLSLDPVDEEFVGEGRELGRAADAESAIDLAERLTDAVGGRWVNATLAGEEYAELVRARRSAAG</sequence>
<dbReference type="RefSeq" id="WP_203903880.1">
    <property type="nucleotide sequence ID" value="NZ_BOPF01000036.1"/>
</dbReference>
<evidence type="ECO:0000313" key="2">
    <source>
        <dbReference type="Proteomes" id="UP000619260"/>
    </source>
</evidence>
<keyword evidence="2" id="KW-1185">Reference proteome</keyword>
<name>A0A8J3YTP4_9ACTN</name>
<comment type="caution">
    <text evidence="1">The sequence shown here is derived from an EMBL/GenBank/DDBJ whole genome shotgun (WGS) entry which is preliminary data.</text>
</comment>